<comment type="subcellular location">
    <subcellularLocation>
        <location evidence="1 9">Endoplasmic reticulum membrane</location>
        <topology evidence="1 9">Multi-pass membrane protein</topology>
    </subcellularLocation>
</comment>
<gene>
    <name evidence="12" type="ORF">RN001_012522</name>
</gene>
<name>A0AAN7NYJ9_9COLE</name>
<feature type="transmembrane region" description="Helical" evidence="11">
    <location>
        <begin position="41"/>
        <end position="64"/>
    </location>
</feature>
<reference evidence="13" key="1">
    <citation type="submission" date="2023-01" db="EMBL/GenBank/DDBJ databases">
        <title>Key to firefly adult light organ development and bioluminescence: homeobox transcription factors regulate luciferase expression and transportation to peroxisome.</title>
        <authorList>
            <person name="Fu X."/>
        </authorList>
    </citation>
    <scope>NUCLEOTIDE SEQUENCE [LARGE SCALE GENOMIC DNA]</scope>
</reference>
<evidence type="ECO:0000256" key="11">
    <source>
        <dbReference type="SAM" id="Phobius"/>
    </source>
</evidence>
<feature type="transmembrane region" description="Helical" evidence="11">
    <location>
        <begin position="84"/>
        <end position="106"/>
    </location>
</feature>
<feature type="transmembrane region" description="Helical" evidence="11">
    <location>
        <begin position="198"/>
        <end position="216"/>
    </location>
</feature>
<sequence>MTNTKETTTKKEKSDLIVRAKFFETKDSLLTELYKDEDKAAVAQIGIAAILGYLGYIAISDIFYNAGNKFGYKLIFISFPNVSLLMVSWCTVFISCMIAFSALQIWGRLRLYLSPKCNFISATCLKVLDSLLIVGFVCYWFGVFTFAAYVTSTGYVTNLCAASLLLESFRMFAKTYACVRDTVPKMLKNKLKSEEHQYYPTFSNFLYFMFAPTLVYNDSYPKFVYKFKYIKLTVLTNFRLKTPIRWSFILEWLLHIVVVAITFSCFIDTMMLSELGNLKNLRLMDIFALSFKFHFIVLIYIIFIFYIILHCVQNIFAEILGFPYRVFYKDWWSSKNFVDFFNKWNVLVSDWFYIYVYHDVYRNLTNNNKFLAKYAVFFLSAVFHEACTSLAFGYFLPIVFVEYFMLVVVVSFVKIKSGRWANVFFWFSQSMGISLALVVLILENFARIKCPVENETISTIFTPRIFSCNQ</sequence>
<keyword evidence="7 9" id="KW-0472">Membrane</keyword>
<evidence type="ECO:0000256" key="4">
    <source>
        <dbReference type="ARBA" id="ARBA00022692"/>
    </source>
</evidence>
<keyword evidence="8 9" id="KW-0012">Acyltransferase</keyword>
<feature type="transmembrane region" description="Helical" evidence="11">
    <location>
        <begin position="293"/>
        <end position="320"/>
    </location>
</feature>
<feature type="transmembrane region" description="Helical" evidence="11">
    <location>
        <begin position="370"/>
        <end position="386"/>
    </location>
</feature>
<keyword evidence="13" id="KW-1185">Reference proteome</keyword>
<keyword evidence="4 11" id="KW-0812">Transmembrane</keyword>
<evidence type="ECO:0000256" key="3">
    <source>
        <dbReference type="ARBA" id="ARBA00022679"/>
    </source>
</evidence>
<evidence type="ECO:0000256" key="10">
    <source>
        <dbReference type="PIRSR" id="PIRSR000439-1"/>
    </source>
</evidence>
<organism evidence="12 13">
    <name type="scientific">Aquatica leii</name>
    <dbReference type="NCBI Taxonomy" id="1421715"/>
    <lineage>
        <taxon>Eukaryota</taxon>
        <taxon>Metazoa</taxon>
        <taxon>Ecdysozoa</taxon>
        <taxon>Arthropoda</taxon>
        <taxon>Hexapoda</taxon>
        <taxon>Insecta</taxon>
        <taxon>Pterygota</taxon>
        <taxon>Neoptera</taxon>
        <taxon>Endopterygota</taxon>
        <taxon>Coleoptera</taxon>
        <taxon>Polyphaga</taxon>
        <taxon>Elateriformia</taxon>
        <taxon>Elateroidea</taxon>
        <taxon>Lampyridae</taxon>
        <taxon>Luciolinae</taxon>
        <taxon>Aquatica</taxon>
    </lineage>
</organism>
<dbReference type="EMBL" id="JARPUR010000005">
    <property type="protein sequence ID" value="KAK4876100.1"/>
    <property type="molecule type" value="Genomic_DNA"/>
</dbReference>
<dbReference type="InterPro" id="IPR014371">
    <property type="entry name" value="Oat_ACAT_DAG_ARE"/>
</dbReference>
<dbReference type="GO" id="GO:0008374">
    <property type="term" value="F:O-acyltransferase activity"/>
    <property type="evidence" value="ECO:0007669"/>
    <property type="project" value="InterPro"/>
</dbReference>
<proteinExistence type="inferred from homology"/>
<dbReference type="AlphaFoldDB" id="A0AAN7NYJ9"/>
<protein>
    <recommendedName>
        <fullName evidence="9">O-acyltransferase</fullName>
    </recommendedName>
</protein>
<evidence type="ECO:0000256" key="1">
    <source>
        <dbReference type="ARBA" id="ARBA00004477"/>
    </source>
</evidence>
<feature type="transmembrane region" description="Helical" evidence="11">
    <location>
        <begin position="392"/>
        <end position="413"/>
    </location>
</feature>
<evidence type="ECO:0000256" key="9">
    <source>
        <dbReference type="PIRNR" id="PIRNR000439"/>
    </source>
</evidence>
<dbReference type="GO" id="GO:0008203">
    <property type="term" value="P:cholesterol metabolic process"/>
    <property type="evidence" value="ECO:0007669"/>
    <property type="project" value="TreeGrafter"/>
</dbReference>
<dbReference type="PANTHER" id="PTHR10408">
    <property type="entry name" value="STEROL O-ACYLTRANSFERASE"/>
    <property type="match status" value="1"/>
</dbReference>
<dbReference type="GO" id="GO:0005789">
    <property type="term" value="C:endoplasmic reticulum membrane"/>
    <property type="evidence" value="ECO:0007669"/>
    <property type="project" value="UniProtKB-SubCell"/>
</dbReference>
<dbReference type="PANTHER" id="PTHR10408:SF8">
    <property type="entry name" value="O-ACYLTRANSFERASE"/>
    <property type="match status" value="1"/>
</dbReference>
<evidence type="ECO:0000256" key="5">
    <source>
        <dbReference type="ARBA" id="ARBA00022824"/>
    </source>
</evidence>
<evidence type="ECO:0000256" key="6">
    <source>
        <dbReference type="ARBA" id="ARBA00022989"/>
    </source>
</evidence>
<comment type="caution">
    <text evidence="12">The sequence shown here is derived from an EMBL/GenBank/DDBJ whole genome shotgun (WGS) entry which is preliminary data.</text>
</comment>
<dbReference type="InterPro" id="IPR004299">
    <property type="entry name" value="MBOAT_fam"/>
</dbReference>
<dbReference type="PIRSF" id="PIRSF000439">
    <property type="entry name" value="Oat_ACAT_DAG_ARE"/>
    <property type="match status" value="1"/>
</dbReference>
<evidence type="ECO:0000256" key="2">
    <source>
        <dbReference type="ARBA" id="ARBA00009010"/>
    </source>
</evidence>
<comment type="similarity">
    <text evidence="2 9">Belongs to the membrane-bound acyltransferase family. Sterol o-acyltransferase subfamily.</text>
</comment>
<evidence type="ECO:0000313" key="12">
    <source>
        <dbReference type="EMBL" id="KAK4876100.1"/>
    </source>
</evidence>
<evidence type="ECO:0000313" key="13">
    <source>
        <dbReference type="Proteomes" id="UP001353858"/>
    </source>
</evidence>
<keyword evidence="5 9" id="KW-0256">Endoplasmic reticulum</keyword>
<evidence type="ECO:0000256" key="7">
    <source>
        <dbReference type="ARBA" id="ARBA00023136"/>
    </source>
</evidence>
<dbReference type="Pfam" id="PF03062">
    <property type="entry name" value="MBOAT"/>
    <property type="match status" value="1"/>
</dbReference>
<keyword evidence="3 9" id="KW-0808">Transferase</keyword>
<keyword evidence="6 11" id="KW-1133">Transmembrane helix</keyword>
<accession>A0AAN7NYJ9</accession>
<feature type="transmembrane region" description="Helical" evidence="11">
    <location>
        <begin position="420"/>
        <end position="442"/>
    </location>
</feature>
<feature type="transmembrane region" description="Helical" evidence="11">
    <location>
        <begin position="252"/>
        <end position="272"/>
    </location>
</feature>
<feature type="transmembrane region" description="Helical" evidence="11">
    <location>
        <begin position="127"/>
        <end position="149"/>
    </location>
</feature>
<feature type="active site" evidence="10">
    <location>
        <position position="384"/>
    </location>
</feature>
<dbReference type="Proteomes" id="UP001353858">
    <property type="component" value="Unassembled WGS sequence"/>
</dbReference>
<evidence type="ECO:0000256" key="8">
    <source>
        <dbReference type="ARBA" id="ARBA00023315"/>
    </source>
</evidence>